<name>A0A4Q4Z0D0_9ACTN</name>
<evidence type="ECO:0000259" key="2">
    <source>
        <dbReference type="PROSITE" id="PS50995"/>
    </source>
</evidence>
<dbReference type="InterPro" id="IPR036388">
    <property type="entry name" value="WH-like_DNA-bd_sf"/>
</dbReference>
<feature type="domain" description="HTH marR-type" evidence="2">
    <location>
        <begin position="21"/>
        <end position="149"/>
    </location>
</feature>
<keyword evidence="4" id="KW-1185">Reference proteome</keyword>
<evidence type="ECO:0000256" key="1">
    <source>
        <dbReference type="SAM" id="MobiDB-lite"/>
    </source>
</evidence>
<dbReference type="EMBL" id="SDKM01000082">
    <property type="protein sequence ID" value="RYP80990.1"/>
    <property type="molecule type" value="Genomic_DNA"/>
</dbReference>
<dbReference type="InterPro" id="IPR036390">
    <property type="entry name" value="WH_DNA-bd_sf"/>
</dbReference>
<dbReference type="PRINTS" id="PR00598">
    <property type="entry name" value="HTHMARR"/>
</dbReference>
<dbReference type="InterPro" id="IPR039422">
    <property type="entry name" value="MarR/SlyA-like"/>
</dbReference>
<dbReference type="InterPro" id="IPR000835">
    <property type="entry name" value="HTH_MarR-typ"/>
</dbReference>
<organism evidence="3 4">
    <name type="scientific">Nocardioides guangzhouensis</name>
    <dbReference type="NCBI Taxonomy" id="2497878"/>
    <lineage>
        <taxon>Bacteria</taxon>
        <taxon>Bacillati</taxon>
        <taxon>Actinomycetota</taxon>
        <taxon>Actinomycetes</taxon>
        <taxon>Propionibacteriales</taxon>
        <taxon>Nocardioidaceae</taxon>
        <taxon>Nocardioides</taxon>
    </lineage>
</organism>
<gene>
    <name evidence="3" type="ORF">EKO23_24185</name>
</gene>
<comment type="caution">
    <text evidence="3">The sequence shown here is derived from an EMBL/GenBank/DDBJ whole genome shotgun (WGS) entry which is preliminary data.</text>
</comment>
<dbReference type="SMART" id="SM00347">
    <property type="entry name" value="HTH_MARR"/>
    <property type="match status" value="1"/>
</dbReference>
<proteinExistence type="predicted"/>
<accession>A0A4Q4Z0D0</accession>
<dbReference type="GO" id="GO:0003700">
    <property type="term" value="F:DNA-binding transcription factor activity"/>
    <property type="evidence" value="ECO:0007669"/>
    <property type="project" value="InterPro"/>
</dbReference>
<dbReference type="GO" id="GO:0006950">
    <property type="term" value="P:response to stress"/>
    <property type="evidence" value="ECO:0007669"/>
    <property type="project" value="TreeGrafter"/>
</dbReference>
<dbReference type="Proteomes" id="UP000295198">
    <property type="component" value="Unassembled WGS sequence"/>
</dbReference>
<dbReference type="PROSITE" id="PS50995">
    <property type="entry name" value="HTH_MARR_2"/>
    <property type="match status" value="1"/>
</dbReference>
<dbReference type="Gene3D" id="1.10.10.10">
    <property type="entry name" value="Winged helix-like DNA-binding domain superfamily/Winged helix DNA-binding domain"/>
    <property type="match status" value="1"/>
</dbReference>
<evidence type="ECO:0000313" key="3">
    <source>
        <dbReference type="EMBL" id="RYP80990.1"/>
    </source>
</evidence>
<evidence type="ECO:0000313" key="4">
    <source>
        <dbReference type="Proteomes" id="UP000295198"/>
    </source>
</evidence>
<dbReference type="PANTHER" id="PTHR33164:SF104">
    <property type="entry name" value="TRANSCRIPTIONAL REGULATORY PROTEIN"/>
    <property type="match status" value="1"/>
</dbReference>
<feature type="region of interest" description="Disordered" evidence="1">
    <location>
        <begin position="155"/>
        <end position="175"/>
    </location>
</feature>
<protein>
    <submittedName>
        <fullName evidence="3">MarR family transcriptional regulator</fullName>
    </submittedName>
</protein>
<sequence>MWRGTMSERRRSSSGRVPSEATLALRDLLEAGARLRHVVSRRAGLSETEMTALDHLSREPLGPAEVARRLDVSTAASTGIVDRLVERGHAERRPHADDRRRVDVHLTDSGRAEILDHLGPMFVELARLDETLTTEERAVVERYLRGATAALDAVITPDPADGDTDRGKYRSRRGQ</sequence>
<reference evidence="3 4" key="1">
    <citation type="submission" date="2019-01" db="EMBL/GenBank/DDBJ databases">
        <title>Nocardioides guangzhouensis sp. nov., an actinobacterium isolated from soil.</title>
        <authorList>
            <person name="Fu Y."/>
            <person name="Cai Y."/>
            <person name="Lin Z."/>
            <person name="Chen P."/>
        </authorList>
    </citation>
    <scope>NUCLEOTIDE SEQUENCE [LARGE SCALE GENOMIC DNA]</scope>
    <source>
        <strain evidence="3 4">130</strain>
    </source>
</reference>
<dbReference type="SUPFAM" id="SSF46785">
    <property type="entry name" value="Winged helix' DNA-binding domain"/>
    <property type="match status" value="1"/>
</dbReference>
<dbReference type="PANTHER" id="PTHR33164">
    <property type="entry name" value="TRANSCRIPTIONAL REGULATOR, MARR FAMILY"/>
    <property type="match status" value="1"/>
</dbReference>
<dbReference type="OrthoDB" id="162531at2"/>
<dbReference type="Pfam" id="PF12802">
    <property type="entry name" value="MarR_2"/>
    <property type="match status" value="1"/>
</dbReference>
<dbReference type="AlphaFoldDB" id="A0A4Q4Z0D0"/>